<dbReference type="GO" id="GO:0006355">
    <property type="term" value="P:regulation of DNA-templated transcription"/>
    <property type="evidence" value="ECO:0007669"/>
    <property type="project" value="UniProtKB-UniRule"/>
</dbReference>
<evidence type="ECO:0000313" key="8">
    <source>
        <dbReference type="Proteomes" id="UP000318711"/>
    </source>
</evidence>
<dbReference type="Proteomes" id="UP000318711">
    <property type="component" value="Unassembled WGS sequence"/>
</dbReference>
<dbReference type="PANTHER" id="PTHR12532">
    <property type="entry name" value="TRANSLATIONAL ACTIVATOR OF CYTOCHROME C OXIDASE 1"/>
    <property type="match status" value="1"/>
</dbReference>
<evidence type="ECO:0000259" key="5">
    <source>
        <dbReference type="Pfam" id="PF01709"/>
    </source>
</evidence>
<comment type="subcellular location">
    <subcellularLocation>
        <location evidence="4">Cytoplasm</location>
    </subcellularLocation>
</comment>
<reference evidence="7 8" key="1">
    <citation type="submission" date="2017-07" db="EMBL/GenBank/DDBJ databases">
        <title>Mechanisms for carbon and nitrogen cycling indicate functional differentiation within the Candidate Phyla Radiation.</title>
        <authorList>
            <person name="Danczak R.E."/>
            <person name="Johnston M.D."/>
            <person name="Kenah C."/>
            <person name="Slattery M."/>
            <person name="Wrighton K.C."/>
            <person name="Wilkins M.J."/>
        </authorList>
    </citation>
    <scope>NUCLEOTIDE SEQUENCE [LARGE SCALE GENOMIC DNA]</scope>
    <source>
        <strain evidence="7">Licking1014_2</strain>
    </source>
</reference>
<protein>
    <recommendedName>
        <fullName evidence="4">Probable transcriptional regulatory protein CEN88_406</fullName>
    </recommendedName>
</protein>
<keyword evidence="4" id="KW-0963">Cytoplasm</keyword>
<dbReference type="NCBIfam" id="NF009044">
    <property type="entry name" value="PRK12378.1"/>
    <property type="match status" value="1"/>
</dbReference>
<dbReference type="GO" id="GO:0003677">
    <property type="term" value="F:DNA binding"/>
    <property type="evidence" value="ECO:0007669"/>
    <property type="project" value="UniProtKB-UniRule"/>
</dbReference>
<evidence type="ECO:0000313" key="7">
    <source>
        <dbReference type="EMBL" id="TSC95984.1"/>
    </source>
</evidence>
<dbReference type="SUPFAM" id="SSF75625">
    <property type="entry name" value="YebC-like"/>
    <property type="match status" value="1"/>
</dbReference>
<dbReference type="PANTHER" id="PTHR12532:SF0">
    <property type="entry name" value="TRANSLATIONAL ACTIVATOR OF CYTOCHROME C OXIDASE 1"/>
    <property type="match status" value="1"/>
</dbReference>
<evidence type="ECO:0000256" key="4">
    <source>
        <dbReference type="HAMAP-Rule" id="MF_00693"/>
    </source>
</evidence>
<dbReference type="GO" id="GO:0005737">
    <property type="term" value="C:cytoplasm"/>
    <property type="evidence" value="ECO:0007669"/>
    <property type="project" value="UniProtKB-SubCell"/>
</dbReference>
<accession>A0A554LT16</accession>
<dbReference type="FunFam" id="1.10.10.200:FF:000002">
    <property type="entry name" value="Probable transcriptional regulatory protein CLM62_37755"/>
    <property type="match status" value="1"/>
</dbReference>
<dbReference type="InterPro" id="IPR048300">
    <property type="entry name" value="TACO1_YebC-like_2nd/3rd_dom"/>
</dbReference>
<dbReference type="Gene3D" id="3.30.70.980">
    <property type="match status" value="2"/>
</dbReference>
<feature type="domain" description="TACO1/YebC-like N-terminal" evidence="6">
    <location>
        <begin position="5"/>
        <end position="75"/>
    </location>
</feature>
<dbReference type="InterPro" id="IPR049083">
    <property type="entry name" value="TACO1_YebC_N"/>
</dbReference>
<feature type="domain" description="TACO1/YebC-like second and third" evidence="5">
    <location>
        <begin position="80"/>
        <end position="217"/>
    </location>
</feature>
<dbReference type="InterPro" id="IPR017856">
    <property type="entry name" value="Integrase-like_N"/>
</dbReference>
<sequence>MSGHNKWSQIKYKKAITDSRKGKVYSKLSVQISLAAKKGVDPDLNSELRQVIDKAREAGMAKENIERAVKRGSGQDGKQLEEISYEAYGPFGIAIIIDVITDNRNRAISDIKSLLNKFGGKLADSGGVSYLFEKKAVIKLIGNEEKWQLAAIEAGAEDIEELDGDLLIYVAPSDFQDVKNKLSARGGQIESAEIRWQPKEAIELPDDKRQRVIELLKD</sequence>
<comment type="caution">
    <text evidence="7">The sequence shown here is derived from an EMBL/GenBank/DDBJ whole genome shotgun (WGS) entry which is preliminary data.</text>
</comment>
<dbReference type="InterPro" id="IPR002876">
    <property type="entry name" value="Transcrip_reg_TACO1-like"/>
</dbReference>
<evidence type="ECO:0000256" key="1">
    <source>
        <dbReference type="ARBA" id="ARBA00008724"/>
    </source>
</evidence>
<dbReference type="NCBIfam" id="NF001030">
    <property type="entry name" value="PRK00110.1"/>
    <property type="match status" value="1"/>
</dbReference>
<comment type="similarity">
    <text evidence="1 4">Belongs to the TACO1 family.</text>
</comment>
<dbReference type="NCBIfam" id="TIGR01033">
    <property type="entry name" value="YebC/PmpR family DNA-binding transcriptional regulator"/>
    <property type="match status" value="1"/>
</dbReference>
<dbReference type="Pfam" id="PF01709">
    <property type="entry name" value="Transcrip_reg"/>
    <property type="match status" value="1"/>
</dbReference>
<dbReference type="EMBL" id="VMGL01000051">
    <property type="protein sequence ID" value="TSC95984.1"/>
    <property type="molecule type" value="Genomic_DNA"/>
</dbReference>
<proteinExistence type="inferred from homology"/>
<keyword evidence="2 4" id="KW-0805">Transcription regulation</keyword>
<dbReference type="InterPro" id="IPR029072">
    <property type="entry name" value="YebC-like"/>
</dbReference>
<dbReference type="Gene3D" id="1.10.10.200">
    <property type="match status" value="1"/>
</dbReference>
<dbReference type="Pfam" id="PF20772">
    <property type="entry name" value="TACO1_YebC_N"/>
    <property type="match status" value="1"/>
</dbReference>
<evidence type="ECO:0000256" key="2">
    <source>
        <dbReference type="ARBA" id="ARBA00023015"/>
    </source>
</evidence>
<gene>
    <name evidence="7" type="ORF">CEN88_406</name>
</gene>
<dbReference type="HAMAP" id="MF_00693">
    <property type="entry name" value="Transcrip_reg_TACO1"/>
    <property type="match status" value="1"/>
</dbReference>
<evidence type="ECO:0000259" key="6">
    <source>
        <dbReference type="Pfam" id="PF20772"/>
    </source>
</evidence>
<name>A0A554LT16_9BACT</name>
<evidence type="ECO:0000256" key="3">
    <source>
        <dbReference type="ARBA" id="ARBA00023163"/>
    </source>
</evidence>
<dbReference type="AlphaFoldDB" id="A0A554LT16"/>
<keyword evidence="4" id="KW-0238">DNA-binding</keyword>
<keyword evidence="3 4" id="KW-0804">Transcription</keyword>
<organism evidence="7 8">
    <name type="scientific">Candidatus Berkelbacteria bacterium Licking1014_2</name>
    <dbReference type="NCBI Taxonomy" id="2017146"/>
    <lineage>
        <taxon>Bacteria</taxon>
        <taxon>Candidatus Berkelbacteria</taxon>
    </lineage>
</organism>
<dbReference type="InterPro" id="IPR026564">
    <property type="entry name" value="Transcrip_reg_TACO1-like_dom3"/>
</dbReference>